<dbReference type="Proteomes" id="UP000077381">
    <property type="component" value="Unassembled WGS sequence"/>
</dbReference>
<comment type="caution">
    <text evidence="2">The sequence shown here is derived from an EMBL/GenBank/DDBJ whole genome shotgun (WGS) entry which is preliminary data.</text>
</comment>
<proteinExistence type="predicted"/>
<organism evidence="2 3">
    <name type="scientific">Streptomyces jeddahensis</name>
    <dbReference type="NCBI Taxonomy" id="1716141"/>
    <lineage>
        <taxon>Bacteria</taxon>
        <taxon>Bacillati</taxon>
        <taxon>Actinomycetota</taxon>
        <taxon>Actinomycetes</taxon>
        <taxon>Kitasatosporales</taxon>
        <taxon>Streptomycetaceae</taxon>
        <taxon>Streptomyces</taxon>
    </lineage>
</organism>
<evidence type="ECO:0000313" key="3">
    <source>
        <dbReference type="Proteomes" id="UP000077381"/>
    </source>
</evidence>
<dbReference type="InterPro" id="IPR029050">
    <property type="entry name" value="Immunoprotect_excell_Ig-like"/>
</dbReference>
<protein>
    <submittedName>
        <fullName evidence="2">Uncharacterized protein</fullName>
    </submittedName>
</protein>
<evidence type="ECO:0000256" key="1">
    <source>
        <dbReference type="ARBA" id="ARBA00022729"/>
    </source>
</evidence>
<keyword evidence="1" id="KW-0732">Signal</keyword>
<dbReference type="EMBL" id="LOHS01000112">
    <property type="protein sequence ID" value="OAH11275.1"/>
    <property type="molecule type" value="Genomic_DNA"/>
</dbReference>
<accession>A0A177HK22</accession>
<dbReference type="AlphaFoldDB" id="A0A177HK22"/>
<keyword evidence="3" id="KW-1185">Reference proteome</keyword>
<dbReference type="Gene3D" id="2.60.40.1240">
    <property type="match status" value="1"/>
</dbReference>
<gene>
    <name evidence="2" type="ORF">STSP_54090</name>
</gene>
<sequence>MPLTVPSRLMTMTEYPYPKSVIGAPCRSCVVDLTVKNVGKTDDTAASLFTAQLLDGDGRSYNPELFVDGMA</sequence>
<name>A0A177HK22_9ACTN</name>
<dbReference type="PATRIC" id="fig|1716141.3.peg.5682"/>
<evidence type="ECO:0000313" key="2">
    <source>
        <dbReference type="EMBL" id="OAH11275.1"/>
    </source>
</evidence>
<reference evidence="2 3" key="1">
    <citation type="submission" date="2015-12" db="EMBL/GenBank/DDBJ databases">
        <title>Genome sequence of Streptomyces sp. G25.</title>
        <authorList>
            <person name="Poehlein A."/>
            <person name="Roettig A."/>
            <person name="Hiessl S."/>
            <person name="Hauschild P."/>
            <person name="Schauer J."/>
            <person name="Madkour M.H."/>
            <person name="Al-Ansari A.M."/>
            <person name="Almakishah N.H."/>
            <person name="Steinbuechel A."/>
            <person name="Daniel R."/>
        </authorList>
    </citation>
    <scope>NUCLEOTIDE SEQUENCE [LARGE SCALE GENOMIC DNA]</scope>
    <source>
        <strain evidence="3">G25(2015)</strain>
    </source>
</reference>